<protein>
    <submittedName>
        <fullName evidence="2">Uncharacterized protein</fullName>
    </submittedName>
</protein>
<dbReference type="Proteomes" id="UP000823937">
    <property type="component" value="Unassembled WGS sequence"/>
</dbReference>
<sequence length="262" mass="30788">MYKKIITLLIIIQIFIFYFIYEQNTMETITYFPKDPHVTMAEASSVVELHNNKLQINVQSKTNTPVQLRQDVFIVFIHMYVKGIGNIWKENIDELTLKQSISITKNSTIDVLSYHYGEVVREETFTSIGKMSSTSSFFDGDTIRNRTTSNDEQIKKKYMHKMNSILQKLQIDPSLYHTFPLIDLPLYEHIPFPNMNQHDTDMIIGHLWEGLYKNYIIPMTEMKNLEKSLMPLILIDKNKEHLLVVYTLNGKEKILRQNLHPN</sequence>
<evidence type="ECO:0000313" key="2">
    <source>
        <dbReference type="EMBL" id="HIV75000.1"/>
    </source>
</evidence>
<evidence type="ECO:0000313" key="3">
    <source>
        <dbReference type="Proteomes" id="UP000823937"/>
    </source>
</evidence>
<keyword evidence="1" id="KW-0472">Membrane</keyword>
<keyword evidence="1" id="KW-0812">Transmembrane</keyword>
<reference evidence="2" key="2">
    <citation type="submission" date="2021-04" db="EMBL/GenBank/DDBJ databases">
        <authorList>
            <person name="Gilroy R."/>
        </authorList>
    </citation>
    <scope>NUCLEOTIDE SEQUENCE</scope>
    <source>
        <strain evidence="2">CHK169-2315</strain>
    </source>
</reference>
<name>A0A9D1PM73_9BACI</name>
<feature type="transmembrane region" description="Helical" evidence="1">
    <location>
        <begin position="5"/>
        <end position="21"/>
    </location>
</feature>
<evidence type="ECO:0000256" key="1">
    <source>
        <dbReference type="SAM" id="Phobius"/>
    </source>
</evidence>
<dbReference type="AlphaFoldDB" id="A0A9D1PM73"/>
<keyword evidence="1" id="KW-1133">Transmembrane helix</keyword>
<organism evidence="2 3">
    <name type="scientific">Candidatus Pseudogracilibacillus intestinigallinarum</name>
    <dbReference type="NCBI Taxonomy" id="2838742"/>
    <lineage>
        <taxon>Bacteria</taxon>
        <taxon>Bacillati</taxon>
        <taxon>Bacillota</taxon>
        <taxon>Bacilli</taxon>
        <taxon>Bacillales</taxon>
        <taxon>Bacillaceae</taxon>
        <taxon>Pseudogracilibacillus</taxon>
    </lineage>
</organism>
<reference evidence="2" key="1">
    <citation type="journal article" date="2021" name="PeerJ">
        <title>Extensive microbial diversity within the chicken gut microbiome revealed by metagenomics and culture.</title>
        <authorList>
            <person name="Gilroy R."/>
            <person name="Ravi A."/>
            <person name="Getino M."/>
            <person name="Pursley I."/>
            <person name="Horton D.L."/>
            <person name="Alikhan N.F."/>
            <person name="Baker D."/>
            <person name="Gharbi K."/>
            <person name="Hall N."/>
            <person name="Watson M."/>
            <person name="Adriaenssens E.M."/>
            <person name="Foster-Nyarko E."/>
            <person name="Jarju S."/>
            <person name="Secka A."/>
            <person name="Antonio M."/>
            <person name="Oren A."/>
            <person name="Chaudhuri R.R."/>
            <person name="La Ragione R."/>
            <person name="Hildebrand F."/>
            <person name="Pallen M.J."/>
        </authorList>
    </citation>
    <scope>NUCLEOTIDE SEQUENCE</scope>
    <source>
        <strain evidence="2">CHK169-2315</strain>
    </source>
</reference>
<dbReference type="EMBL" id="DXHX01000123">
    <property type="protein sequence ID" value="HIV75000.1"/>
    <property type="molecule type" value="Genomic_DNA"/>
</dbReference>
<gene>
    <name evidence="2" type="ORF">H9895_07995</name>
</gene>
<accession>A0A9D1PM73</accession>
<proteinExistence type="predicted"/>
<comment type="caution">
    <text evidence="2">The sequence shown here is derived from an EMBL/GenBank/DDBJ whole genome shotgun (WGS) entry which is preliminary data.</text>
</comment>